<name>A0A8T0FVF5_ARGBR</name>
<protein>
    <submittedName>
        <fullName evidence="2">Uncharacterized protein</fullName>
    </submittedName>
</protein>
<keyword evidence="3" id="KW-1185">Reference proteome</keyword>
<gene>
    <name evidence="2" type="ORF">HNY73_005005</name>
</gene>
<feature type="compositionally biased region" description="Polar residues" evidence="1">
    <location>
        <begin position="1"/>
        <end position="10"/>
    </location>
</feature>
<feature type="region of interest" description="Disordered" evidence="1">
    <location>
        <begin position="1"/>
        <end position="88"/>
    </location>
</feature>
<reference evidence="2" key="1">
    <citation type="journal article" date="2020" name="bioRxiv">
        <title>Chromosome-level reference genome of the European wasp spider Argiope bruennichi: a resource for studies on range expansion and evolutionary adaptation.</title>
        <authorList>
            <person name="Sheffer M.M."/>
            <person name="Hoppe A."/>
            <person name="Krehenwinkel H."/>
            <person name="Uhl G."/>
            <person name="Kuss A.W."/>
            <person name="Jensen L."/>
            <person name="Jensen C."/>
            <person name="Gillespie R.G."/>
            <person name="Hoff K.J."/>
            <person name="Prost S."/>
        </authorList>
    </citation>
    <scope>NUCLEOTIDE SEQUENCE</scope>
</reference>
<evidence type="ECO:0000313" key="2">
    <source>
        <dbReference type="EMBL" id="KAF8793540.1"/>
    </source>
</evidence>
<comment type="caution">
    <text evidence="2">The sequence shown here is derived from an EMBL/GenBank/DDBJ whole genome shotgun (WGS) entry which is preliminary data.</text>
</comment>
<feature type="compositionally biased region" description="Polar residues" evidence="1">
    <location>
        <begin position="54"/>
        <end position="88"/>
    </location>
</feature>
<dbReference type="EMBL" id="JABXBU010000003">
    <property type="protein sequence ID" value="KAF8793540.1"/>
    <property type="molecule type" value="Genomic_DNA"/>
</dbReference>
<dbReference type="AlphaFoldDB" id="A0A8T0FVF5"/>
<evidence type="ECO:0000313" key="3">
    <source>
        <dbReference type="Proteomes" id="UP000807504"/>
    </source>
</evidence>
<proteinExistence type="predicted"/>
<evidence type="ECO:0000256" key="1">
    <source>
        <dbReference type="SAM" id="MobiDB-lite"/>
    </source>
</evidence>
<accession>A0A8T0FVF5</accession>
<dbReference type="Proteomes" id="UP000807504">
    <property type="component" value="Unassembled WGS sequence"/>
</dbReference>
<reference evidence="2" key="2">
    <citation type="submission" date="2020-06" db="EMBL/GenBank/DDBJ databases">
        <authorList>
            <person name="Sheffer M."/>
        </authorList>
    </citation>
    <scope>NUCLEOTIDE SEQUENCE</scope>
</reference>
<sequence length="88" mass="9416">MSTEESSSESGARRDTSVETETKVLSLISPEDETPSEPETATNSPSSPEDETTNPETSADPETTLDSVSSQNDKTTSNTERYPELGTT</sequence>
<organism evidence="2 3">
    <name type="scientific">Argiope bruennichi</name>
    <name type="common">Wasp spider</name>
    <name type="synonym">Aranea bruennichi</name>
    <dbReference type="NCBI Taxonomy" id="94029"/>
    <lineage>
        <taxon>Eukaryota</taxon>
        <taxon>Metazoa</taxon>
        <taxon>Ecdysozoa</taxon>
        <taxon>Arthropoda</taxon>
        <taxon>Chelicerata</taxon>
        <taxon>Arachnida</taxon>
        <taxon>Araneae</taxon>
        <taxon>Araneomorphae</taxon>
        <taxon>Entelegynae</taxon>
        <taxon>Araneoidea</taxon>
        <taxon>Araneidae</taxon>
        <taxon>Argiope</taxon>
    </lineage>
</organism>
<feature type="compositionally biased region" description="Basic and acidic residues" evidence="1">
    <location>
        <begin position="11"/>
        <end position="22"/>
    </location>
</feature>